<feature type="domain" description="Ketopantoate reductase N-terminal" evidence="6">
    <location>
        <begin position="22"/>
        <end position="160"/>
    </location>
</feature>
<dbReference type="Pfam" id="PF02558">
    <property type="entry name" value="ApbA"/>
    <property type="match status" value="1"/>
</dbReference>
<dbReference type="InterPro" id="IPR013752">
    <property type="entry name" value="KPA_reductase"/>
</dbReference>
<dbReference type="InterPro" id="IPR008927">
    <property type="entry name" value="6-PGluconate_DH-like_C_sf"/>
</dbReference>
<dbReference type="InterPro" id="IPR013332">
    <property type="entry name" value="KPR_N"/>
</dbReference>
<name>A0ABV8FPQ6_9ACTN</name>
<dbReference type="EMBL" id="JBHSBH010000008">
    <property type="protein sequence ID" value="MFC3996661.1"/>
    <property type="molecule type" value="Genomic_DNA"/>
</dbReference>
<comment type="catalytic activity">
    <reaction evidence="4">
        <text>(R)-pantoate + NADP(+) = 2-dehydropantoate + NADPH + H(+)</text>
        <dbReference type="Rhea" id="RHEA:16233"/>
        <dbReference type="ChEBI" id="CHEBI:11561"/>
        <dbReference type="ChEBI" id="CHEBI:15378"/>
        <dbReference type="ChEBI" id="CHEBI:15980"/>
        <dbReference type="ChEBI" id="CHEBI:57783"/>
        <dbReference type="ChEBI" id="CHEBI:58349"/>
        <dbReference type="EC" id="1.1.1.169"/>
    </reaction>
</comment>
<evidence type="ECO:0000259" key="6">
    <source>
        <dbReference type="Pfam" id="PF02558"/>
    </source>
</evidence>
<dbReference type="SUPFAM" id="SSF48179">
    <property type="entry name" value="6-phosphogluconate dehydrogenase C-terminal domain-like"/>
    <property type="match status" value="1"/>
</dbReference>
<dbReference type="Gene3D" id="3.40.50.720">
    <property type="entry name" value="NAD(P)-binding Rossmann-like Domain"/>
    <property type="match status" value="1"/>
</dbReference>
<dbReference type="Proteomes" id="UP001595847">
    <property type="component" value="Unassembled WGS sequence"/>
</dbReference>
<comment type="function">
    <text evidence="4">Catalyzes the NADPH-dependent reduction of ketopantoate into pantoic acid.</text>
</comment>
<evidence type="ECO:0000313" key="8">
    <source>
        <dbReference type="EMBL" id="MFC3996661.1"/>
    </source>
</evidence>
<organism evidence="8 9">
    <name type="scientific">Nocardiopsis sediminis</name>
    <dbReference type="NCBI Taxonomy" id="1778267"/>
    <lineage>
        <taxon>Bacteria</taxon>
        <taxon>Bacillati</taxon>
        <taxon>Actinomycetota</taxon>
        <taxon>Actinomycetes</taxon>
        <taxon>Streptosporangiales</taxon>
        <taxon>Nocardiopsidaceae</taxon>
        <taxon>Nocardiopsis</taxon>
    </lineage>
</organism>
<dbReference type="InterPro" id="IPR036291">
    <property type="entry name" value="NAD(P)-bd_dom_sf"/>
</dbReference>
<dbReference type="PANTHER" id="PTHR21708">
    <property type="entry name" value="PROBABLE 2-DEHYDROPANTOATE 2-REDUCTASE"/>
    <property type="match status" value="1"/>
</dbReference>
<dbReference type="InterPro" id="IPR013328">
    <property type="entry name" value="6PGD_dom2"/>
</dbReference>
<comment type="similarity">
    <text evidence="1 4">Belongs to the ketopantoate reductase family.</text>
</comment>
<evidence type="ECO:0000313" key="9">
    <source>
        <dbReference type="Proteomes" id="UP001595847"/>
    </source>
</evidence>
<feature type="domain" description="Ketopantoate reductase C-terminal" evidence="7">
    <location>
        <begin position="200"/>
        <end position="308"/>
    </location>
</feature>
<keyword evidence="9" id="KW-1185">Reference proteome</keyword>
<accession>A0ABV8FPQ6</accession>
<feature type="region of interest" description="Disordered" evidence="5">
    <location>
        <begin position="1"/>
        <end position="20"/>
    </location>
</feature>
<evidence type="ECO:0000256" key="1">
    <source>
        <dbReference type="ARBA" id="ARBA00007870"/>
    </source>
</evidence>
<protein>
    <recommendedName>
        <fullName evidence="4">2-dehydropantoate 2-reductase</fullName>
        <ecNumber evidence="4">1.1.1.169</ecNumber>
    </recommendedName>
    <alternativeName>
        <fullName evidence="4">Ketopantoate reductase</fullName>
    </alternativeName>
</protein>
<dbReference type="Gene3D" id="1.10.1040.10">
    <property type="entry name" value="N-(1-d-carboxylethyl)-l-norvaline Dehydrogenase, domain 2"/>
    <property type="match status" value="1"/>
</dbReference>
<reference evidence="9" key="1">
    <citation type="journal article" date="2019" name="Int. J. Syst. Evol. Microbiol.">
        <title>The Global Catalogue of Microorganisms (GCM) 10K type strain sequencing project: providing services to taxonomists for standard genome sequencing and annotation.</title>
        <authorList>
            <consortium name="The Broad Institute Genomics Platform"/>
            <consortium name="The Broad Institute Genome Sequencing Center for Infectious Disease"/>
            <person name="Wu L."/>
            <person name="Ma J."/>
        </authorList>
    </citation>
    <scope>NUCLEOTIDE SEQUENCE [LARGE SCALE GENOMIC DNA]</scope>
    <source>
        <strain evidence="9">TBRC 1826</strain>
    </source>
</reference>
<dbReference type="Pfam" id="PF08546">
    <property type="entry name" value="ApbA_C"/>
    <property type="match status" value="1"/>
</dbReference>
<keyword evidence="2 4" id="KW-0521">NADP</keyword>
<evidence type="ECO:0000256" key="2">
    <source>
        <dbReference type="ARBA" id="ARBA00022857"/>
    </source>
</evidence>
<evidence type="ECO:0000256" key="5">
    <source>
        <dbReference type="SAM" id="MobiDB-lite"/>
    </source>
</evidence>
<dbReference type="EC" id="1.1.1.169" evidence="4"/>
<dbReference type="RefSeq" id="WP_378532929.1">
    <property type="nucleotide sequence ID" value="NZ_JBHSBH010000008.1"/>
</dbReference>
<evidence type="ECO:0000256" key="3">
    <source>
        <dbReference type="ARBA" id="ARBA00023002"/>
    </source>
</evidence>
<keyword evidence="4" id="KW-0566">Pantothenate biosynthesis</keyword>
<dbReference type="InterPro" id="IPR003710">
    <property type="entry name" value="ApbA"/>
</dbReference>
<evidence type="ECO:0000259" key="7">
    <source>
        <dbReference type="Pfam" id="PF08546"/>
    </source>
</evidence>
<keyword evidence="3 4" id="KW-0560">Oxidoreductase</keyword>
<evidence type="ECO:0000256" key="4">
    <source>
        <dbReference type="RuleBase" id="RU362068"/>
    </source>
</evidence>
<comment type="caution">
    <text evidence="8">The sequence shown here is derived from an EMBL/GenBank/DDBJ whole genome shotgun (WGS) entry which is preliminary data.</text>
</comment>
<dbReference type="InterPro" id="IPR051402">
    <property type="entry name" value="KPR-Related"/>
</dbReference>
<gene>
    <name evidence="8" type="ORF">ACFOVU_12100</name>
</gene>
<dbReference type="NCBIfam" id="TIGR00745">
    <property type="entry name" value="apbA_panE"/>
    <property type="match status" value="1"/>
</dbReference>
<sequence length="317" mass="32707">MTSNPEPSRPAATDGGTGPGHITVLAPGGVGGLLAGLLARDGRSVDIVATEPTAARIAEDGLRVESAVLGDFTVSVEAAPTARHTADVLIVATKATSLEPALDRVPADRLADGALVVPLLNGFEHIDLLRARYPRAHVLSSAIWVESTRIAPGHIRQTGPFAGLHIAYSDAPAGRVEDLAAAVRATGFPVELRFDDAALLWGKLHFLLPTALVCTHAGQPVGGVRTDRRDDLRGVADEVAAVAATRGVELDSDDVIAIVDALPPGTKPSMLRDREAGRPMEVDALGGALLRAGRAAAVPTPVTARLVADLERIGAAG</sequence>
<dbReference type="PANTHER" id="PTHR21708:SF26">
    <property type="entry name" value="2-DEHYDROPANTOATE 2-REDUCTASE"/>
    <property type="match status" value="1"/>
</dbReference>
<comment type="pathway">
    <text evidence="4">Cofactor biosynthesis; (R)-pantothenate biosynthesis; (R)-pantoate from 3-methyl-2-oxobutanoate: step 2/2.</text>
</comment>
<dbReference type="SUPFAM" id="SSF51735">
    <property type="entry name" value="NAD(P)-binding Rossmann-fold domains"/>
    <property type="match status" value="1"/>
</dbReference>
<proteinExistence type="inferred from homology"/>